<feature type="compositionally biased region" description="Gly residues" evidence="1">
    <location>
        <begin position="46"/>
        <end position="63"/>
    </location>
</feature>
<feature type="compositionally biased region" description="Low complexity" evidence="1">
    <location>
        <begin position="64"/>
        <end position="74"/>
    </location>
</feature>
<reference evidence="2" key="1">
    <citation type="submission" date="2022-08" db="UniProtKB">
        <authorList>
            <consortium name="EnsemblMetazoa"/>
        </authorList>
    </citation>
    <scope>IDENTIFICATION</scope>
    <source>
        <strain evidence="2">EBRO</strain>
    </source>
</reference>
<evidence type="ECO:0000313" key="2">
    <source>
        <dbReference type="EnsemblMetazoa" id="AATE018915-PA.1"/>
    </source>
</evidence>
<feature type="compositionally biased region" description="Pro residues" evidence="1">
    <location>
        <begin position="13"/>
        <end position="23"/>
    </location>
</feature>
<organism evidence="2">
    <name type="scientific">Anopheles atroparvus</name>
    <name type="common">European mosquito</name>
    <dbReference type="NCBI Taxonomy" id="41427"/>
    <lineage>
        <taxon>Eukaryota</taxon>
        <taxon>Metazoa</taxon>
        <taxon>Ecdysozoa</taxon>
        <taxon>Arthropoda</taxon>
        <taxon>Hexapoda</taxon>
        <taxon>Insecta</taxon>
        <taxon>Pterygota</taxon>
        <taxon>Neoptera</taxon>
        <taxon>Endopterygota</taxon>
        <taxon>Diptera</taxon>
        <taxon>Nematocera</taxon>
        <taxon>Culicoidea</taxon>
        <taxon>Culicidae</taxon>
        <taxon>Anophelinae</taxon>
        <taxon>Anopheles</taxon>
    </lineage>
</organism>
<feature type="compositionally biased region" description="Low complexity" evidence="1">
    <location>
        <begin position="1"/>
        <end position="12"/>
    </location>
</feature>
<dbReference type="EnsemblMetazoa" id="AATE018915-RA">
    <property type="protein sequence ID" value="AATE018915-PA.1"/>
    <property type="gene ID" value="AATE018915"/>
</dbReference>
<accession>A0A182JIX0</accession>
<dbReference type="AlphaFoldDB" id="A0A182JIX0"/>
<feature type="compositionally biased region" description="Low complexity" evidence="1">
    <location>
        <begin position="90"/>
        <end position="106"/>
    </location>
</feature>
<feature type="region of interest" description="Disordered" evidence="1">
    <location>
        <begin position="1"/>
        <end position="132"/>
    </location>
</feature>
<evidence type="ECO:0000256" key="1">
    <source>
        <dbReference type="SAM" id="MobiDB-lite"/>
    </source>
</evidence>
<dbReference type="VEuPathDB" id="VectorBase:AATE018915"/>
<feature type="compositionally biased region" description="Low complexity" evidence="1">
    <location>
        <begin position="24"/>
        <end position="45"/>
    </location>
</feature>
<proteinExistence type="predicted"/>
<sequence length="144" mass="13950">MSSTKSSATATKPPAPPTVPPPTATASAAHGDNAGANGRNNNSSGNGSGGGGSKCVEGGGGTGSATAAPKSASGLGHAAGTPALGSANVSKLPSSNNKLSSTNSSPVKSDTETFSEFQPRVSDSSESDEESVSEVIYMLFFSGQ</sequence>
<name>A0A182JIX0_ANOAO</name>
<protein>
    <submittedName>
        <fullName evidence="2">Uncharacterized protein</fullName>
    </submittedName>
</protein>